<evidence type="ECO:0000313" key="1">
    <source>
        <dbReference type="EMBL" id="SVA28819.1"/>
    </source>
</evidence>
<dbReference type="InterPro" id="IPR051923">
    <property type="entry name" value="Glycosyl_Hydrolase_39"/>
</dbReference>
<gene>
    <name evidence="1" type="ORF">METZ01_LOCUS81673</name>
</gene>
<organism evidence="1">
    <name type="scientific">marine metagenome</name>
    <dbReference type="NCBI Taxonomy" id="408172"/>
    <lineage>
        <taxon>unclassified sequences</taxon>
        <taxon>metagenomes</taxon>
        <taxon>ecological metagenomes</taxon>
    </lineage>
</organism>
<dbReference type="GO" id="GO:0004553">
    <property type="term" value="F:hydrolase activity, hydrolyzing O-glycosyl compounds"/>
    <property type="evidence" value="ECO:0007669"/>
    <property type="project" value="TreeGrafter"/>
</dbReference>
<evidence type="ECO:0008006" key="2">
    <source>
        <dbReference type="Google" id="ProtNLM"/>
    </source>
</evidence>
<dbReference type="SUPFAM" id="SSF51445">
    <property type="entry name" value="(Trans)glycosidases"/>
    <property type="match status" value="1"/>
</dbReference>
<protein>
    <recommendedName>
        <fullName evidence="2">Asl1-like glycosyl hydrolase catalytic domain-containing protein</fullName>
    </recommendedName>
</protein>
<dbReference type="AlphaFoldDB" id="A0A381UL11"/>
<dbReference type="EMBL" id="UINC01006649">
    <property type="protein sequence ID" value="SVA28819.1"/>
    <property type="molecule type" value="Genomic_DNA"/>
</dbReference>
<reference evidence="1" key="1">
    <citation type="submission" date="2018-05" db="EMBL/GenBank/DDBJ databases">
        <authorList>
            <person name="Lanie J.A."/>
            <person name="Ng W.-L."/>
            <person name="Kazmierczak K.M."/>
            <person name="Andrzejewski T.M."/>
            <person name="Davidsen T.M."/>
            <person name="Wayne K.J."/>
            <person name="Tettelin H."/>
            <person name="Glass J.I."/>
            <person name="Rusch D."/>
            <person name="Podicherti R."/>
            <person name="Tsui H.-C.T."/>
            <person name="Winkler M.E."/>
        </authorList>
    </citation>
    <scope>NUCLEOTIDE SEQUENCE</scope>
</reference>
<sequence length="317" mass="34755">MQQDRVAVLTTLWPFANWDQETCHNDQPKSQPAFPELGDSFYAPCDIDAYSTWLEATIERYDGDGVNDMPGLEYPMRHWEIANEPEMQGPDFTFFQGDSTAYLELLRSSYRAIKAADPSAVVLLGGQAGMFDFMVDYWEPVLEGAHGFFDVGNIHSISSSDTFFSAEYRAFLDRLGHQARPFWVTEAEIGERSLQGGSGQGLAQTAFTGSVASFVNGAEVVIIAGAAYGHPRVPQVVRETWEVVVSTIGDFQTVTRLTETSAKFDMPGGTTVYALWGGALLPSEVSGSVLTRRYDNVEANLEASLVESALPTFVLVG</sequence>
<dbReference type="PANTHER" id="PTHR12631:SF10">
    <property type="entry name" value="BETA-XYLOSIDASE-LIKE PROTEIN-RELATED"/>
    <property type="match status" value="1"/>
</dbReference>
<dbReference type="InterPro" id="IPR017853">
    <property type="entry name" value="GH"/>
</dbReference>
<proteinExistence type="predicted"/>
<accession>A0A381UL11</accession>
<dbReference type="Gene3D" id="3.20.20.80">
    <property type="entry name" value="Glycosidases"/>
    <property type="match status" value="1"/>
</dbReference>
<name>A0A381UL11_9ZZZZ</name>
<dbReference type="PANTHER" id="PTHR12631">
    <property type="entry name" value="ALPHA-L-IDURONIDASE"/>
    <property type="match status" value="1"/>
</dbReference>